<dbReference type="Gene3D" id="1.10.10.10">
    <property type="entry name" value="Winged helix-like DNA-binding domain superfamily/Winged helix DNA-binding domain"/>
    <property type="match status" value="4"/>
</dbReference>
<evidence type="ECO:0000256" key="7">
    <source>
        <dbReference type="SAM" id="MobiDB-lite"/>
    </source>
</evidence>
<accession>A0A161ZUU7</accession>
<reference evidence="9" key="1">
    <citation type="journal article" date="2016" name="Nat. Genet.">
        <title>A high-quality carrot genome assembly provides new insights into carotenoid accumulation and asterid genome evolution.</title>
        <authorList>
            <person name="Iorizzo M."/>
            <person name="Ellison S."/>
            <person name="Senalik D."/>
            <person name="Zeng P."/>
            <person name="Satapoomin P."/>
            <person name="Huang J."/>
            <person name="Bowman M."/>
            <person name="Iovene M."/>
            <person name="Sanseverino W."/>
            <person name="Cavagnaro P."/>
            <person name="Yildiz M."/>
            <person name="Macko-Podgorni A."/>
            <person name="Moranska E."/>
            <person name="Grzebelus E."/>
            <person name="Grzebelus D."/>
            <person name="Ashrafi H."/>
            <person name="Zheng Z."/>
            <person name="Cheng S."/>
            <person name="Spooner D."/>
            <person name="Van Deynze A."/>
            <person name="Simon P."/>
        </authorList>
    </citation>
    <scope>NUCLEOTIDE SEQUENCE [LARGE SCALE GENOMIC DNA]</scope>
    <source>
        <tissue evidence="9">Leaf</tissue>
    </source>
</reference>
<evidence type="ECO:0000256" key="4">
    <source>
        <dbReference type="ARBA" id="ARBA00023163"/>
    </source>
</evidence>
<keyword evidence="4 6" id="KW-0804">Transcription</keyword>
<dbReference type="InterPro" id="IPR015633">
    <property type="entry name" value="E2F"/>
</dbReference>
<feature type="domain" description="E2F/DP family winged-helix DNA-binding" evidence="8">
    <location>
        <begin position="128"/>
        <end position="208"/>
    </location>
</feature>
<dbReference type="InterPro" id="IPR036390">
    <property type="entry name" value="WH_DNA-bd_sf"/>
</dbReference>
<dbReference type="InterPro" id="IPR003316">
    <property type="entry name" value="E2F_WHTH_DNA-bd_dom"/>
</dbReference>
<dbReference type="SMART" id="SM01372">
    <property type="entry name" value="E2F_TDP"/>
    <property type="match status" value="4"/>
</dbReference>
<comment type="similarity">
    <text evidence="1 6">Belongs to the E2F/DP family.</text>
</comment>
<dbReference type="PANTHER" id="PTHR12081">
    <property type="entry name" value="TRANSCRIPTION FACTOR E2F"/>
    <property type="match status" value="1"/>
</dbReference>
<evidence type="ECO:0000256" key="2">
    <source>
        <dbReference type="ARBA" id="ARBA00023015"/>
    </source>
</evidence>
<comment type="subcellular location">
    <subcellularLocation>
        <location evidence="6">Nucleus</location>
    </subcellularLocation>
</comment>
<feature type="domain" description="E2F/DP family winged-helix DNA-binding" evidence="8">
    <location>
        <begin position="280"/>
        <end position="353"/>
    </location>
</feature>
<dbReference type="Pfam" id="PF02319">
    <property type="entry name" value="WHD_E2F_TDP"/>
    <property type="match status" value="4"/>
</dbReference>
<keyword evidence="6" id="KW-0539">Nucleus</keyword>
<feature type="region of interest" description="Disordered" evidence="7">
    <location>
        <begin position="231"/>
        <end position="301"/>
    </location>
</feature>
<feature type="domain" description="E2F/DP family winged-helix DNA-binding" evidence="8">
    <location>
        <begin position="396"/>
        <end position="476"/>
    </location>
</feature>
<feature type="region of interest" description="Disordered" evidence="7">
    <location>
        <begin position="550"/>
        <end position="569"/>
    </location>
</feature>
<dbReference type="PANTHER" id="PTHR12081:SF106">
    <property type="entry name" value="E2F TRANSCRIPTION FACTOR-LIKE E2FE"/>
    <property type="match status" value="1"/>
</dbReference>
<keyword evidence="5" id="KW-0131">Cell cycle</keyword>
<proteinExistence type="inferred from homology"/>
<keyword evidence="3 6" id="KW-0238">DNA-binding</keyword>
<feature type="domain" description="E2F/DP family winged-helix DNA-binding" evidence="8">
    <location>
        <begin position="20"/>
        <end position="85"/>
    </location>
</feature>
<evidence type="ECO:0000259" key="8">
    <source>
        <dbReference type="SMART" id="SM01372"/>
    </source>
</evidence>
<dbReference type="InterPro" id="IPR036388">
    <property type="entry name" value="WH-like_DNA-bd_sf"/>
</dbReference>
<protein>
    <recommendedName>
        <fullName evidence="8">E2F/DP family winged-helix DNA-binding domain-containing protein</fullName>
    </recommendedName>
</protein>
<dbReference type="GO" id="GO:0000978">
    <property type="term" value="F:RNA polymerase II cis-regulatory region sequence-specific DNA binding"/>
    <property type="evidence" value="ECO:0007669"/>
    <property type="project" value="InterPro"/>
</dbReference>
<evidence type="ECO:0000256" key="5">
    <source>
        <dbReference type="ARBA" id="ARBA00023306"/>
    </source>
</evidence>
<dbReference type="AlphaFoldDB" id="A0A161ZUU7"/>
<evidence type="ECO:0000313" key="9">
    <source>
        <dbReference type="EMBL" id="KZM90590.1"/>
    </source>
</evidence>
<keyword evidence="2 6" id="KW-0805">Transcription regulation</keyword>
<sequence>MAQLSANSTQFNFRKLTYCRKEKSFDLLCSNFLNLYDQDRGEMIETHDACARLGVDKRRLRDFIVILESIGLLKKERKNHYSWKGFGVLPKTFQLLQRGGLGESYTRLEDDEVSQVVEDGRGGKLDNRKENCIELLTQKFVKLFLCSELELISIDEAAILLNGDAQDPSLIQTKVKRFYDIANVLSSMNIIQKTYQPETKRFVFRWIGIRGQAEMATINDLALKTKRTIENEPTNNGVKRHMGDHSVVAPSQTPCEGRSPKKVVENDLEKGSGPDMKKHRFGPFAPTTVPQDKPQGKNNGTQIQDWESLASTQRPQYHQHQGVDKRRLRDFIVILESIGLLKKERKNHYSWKGFGVLPKTFQLLQRGGPGESYTRFEDDEVSQALDDGRGDNSDKRKENCIGLLTQKFVKLFLRSELELISVDEAANILNGDAQDPSIIQTKVKRLYDIANVLSSMNIIEKTYQPETKRFVFRWIGIRGQAEMATINDPVLRTKRRTIENEATNTSVKRHLGDQSEVAPSQTPCEGRSPRKVIENDLEKGSIRDMEKHRFGPFAPTTVPQDKPQGKNNGTQIHDWESLASTHRPQYHQHQAMRDLFSHYRGAWNFYHSEVAGKDPAQP</sequence>
<gene>
    <name evidence="9" type="ORF">DCAR_022045</name>
</gene>
<dbReference type="GO" id="GO:0090575">
    <property type="term" value="C:RNA polymerase II transcription regulator complex"/>
    <property type="evidence" value="ECO:0007669"/>
    <property type="project" value="TreeGrafter"/>
</dbReference>
<name>A0A161ZUU7_DAUCS</name>
<organism evidence="9">
    <name type="scientific">Daucus carota subsp. sativus</name>
    <name type="common">Carrot</name>
    <dbReference type="NCBI Taxonomy" id="79200"/>
    <lineage>
        <taxon>Eukaryota</taxon>
        <taxon>Viridiplantae</taxon>
        <taxon>Streptophyta</taxon>
        <taxon>Embryophyta</taxon>
        <taxon>Tracheophyta</taxon>
        <taxon>Spermatophyta</taxon>
        <taxon>Magnoliopsida</taxon>
        <taxon>eudicotyledons</taxon>
        <taxon>Gunneridae</taxon>
        <taxon>Pentapetalae</taxon>
        <taxon>asterids</taxon>
        <taxon>campanulids</taxon>
        <taxon>Apiales</taxon>
        <taxon>Apiaceae</taxon>
        <taxon>Apioideae</taxon>
        <taxon>Scandiceae</taxon>
        <taxon>Daucinae</taxon>
        <taxon>Daucus</taxon>
        <taxon>Daucus sect. Daucus</taxon>
    </lineage>
</organism>
<comment type="caution">
    <text evidence="9">The sequence shown here is derived from an EMBL/GenBank/DDBJ whole genome shotgun (WGS) entry which is preliminary data.</text>
</comment>
<evidence type="ECO:0000256" key="6">
    <source>
        <dbReference type="RuleBase" id="RU003796"/>
    </source>
</evidence>
<dbReference type="SUPFAM" id="SSF46785">
    <property type="entry name" value="Winged helix' DNA-binding domain"/>
    <property type="match status" value="3"/>
</dbReference>
<feature type="compositionally biased region" description="Basic and acidic residues" evidence="7">
    <location>
        <begin position="258"/>
        <end position="276"/>
    </location>
</feature>
<dbReference type="EMBL" id="LNRQ01000006">
    <property type="protein sequence ID" value="KZM90590.1"/>
    <property type="molecule type" value="Genomic_DNA"/>
</dbReference>
<evidence type="ECO:0000256" key="3">
    <source>
        <dbReference type="ARBA" id="ARBA00023125"/>
    </source>
</evidence>
<dbReference type="GO" id="GO:0000981">
    <property type="term" value="F:DNA-binding transcription factor activity, RNA polymerase II-specific"/>
    <property type="evidence" value="ECO:0007669"/>
    <property type="project" value="TreeGrafter"/>
</dbReference>
<dbReference type="STRING" id="79200.A0A161ZUU7"/>
<evidence type="ECO:0000256" key="1">
    <source>
        <dbReference type="ARBA" id="ARBA00010940"/>
    </source>
</evidence>
<dbReference type="FunFam" id="1.10.10.10:FF:000295">
    <property type="entry name" value="E2F transcription factor-like E2FE"/>
    <property type="match status" value="2"/>
</dbReference>
<dbReference type="Gramene" id="KZM90590">
    <property type="protein sequence ID" value="KZM90590"/>
    <property type="gene ID" value="DCAR_022045"/>
</dbReference>